<dbReference type="InterPro" id="IPR011050">
    <property type="entry name" value="Pectin_lyase_fold/virulence"/>
</dbReference>
<name>A0A382STU1_9ZZZZ</name>
<dbReference type="SUPFAM" id="SSF51126">
    <property type="entry name" value="Pectin lyase-like"/>
    <property type="match status" value="1"/>
</dbReference>
<reference evidence="1" key="1">
    <citation type="submission" date="2018-05" db="EMBL/GenBank/DDBJ databases">
        <authorList>
            <person name="Lanie J.A."/>
            <person name="Ng W.-L."/>
            <person name="Kazmierczak K.M."/>
            <person name="Andrzejewski T.M."/>
            <person name="Davidsen T.M."/>
            <person name="Wayne K.J."/>
            <person name="Tettelin H."/>
            <person name="Glass J.I."/>
            <person name="Rusch D."/>
            <person name="Podicherti R."/>
            <person name="Tsui H.-C.T."/>
            <person name="Winkler M.E."/>
        </authorList>
    </citation>
    <scope>NUCLEOTIDE SEQUENCE</scope>
</reference>
<dbReference type="EMBL" id="UINC01131347">
    <property type="protein sequence ID" value="SVD12992.1"/>
    <property type="molecule type" value="Genomic_DNA"/>
</dbReference>
<sequence length="308" mass="32873">INYHVNGAGGGVMGIESDISFIEVRVASNNSNTFGGGLFLYECNIEFNSVIIENNEFTFLAGGLFLWNTSILMDQSIVRENASGHGAGMMLKDCEFDIINSEISNNIGYFGAGGAELENSSGTFEKVLIADNTADASTGGGIRAINSDILLNHVTITNNTSHKKAGIGAESSEIIILNSIVRGNNANDPDGFPEDFYISGLDDSEAVIDFSNIGFDWEGENNIDQDPLFVDPGLGDYSLTSMSECIDSGTDYYEINGDIIIGIEPIEYNGVGPDMGAYEYDGISLDFITAIIASDDLGSDPFVFTIGT</sequence>
<gene>
    <name evidence="1" type="ORF">METZ01_LOCUS365846</name>
</gene>
<organism evidence="1">
    <name type="scientific">marine metagenome</name>
    <dbReference type="NCBI Taxonomy" id="408172"/>
    <lineage>
        <taxon>unclassified sequences</taxon>
        <taxon>metagenomes</taxon>
        <taxon>ecological metagenomes</taxon>
    </lineage>
</organism>
<proteinExistence type="predicted"/>
<protein>
    <recommendedName>
        <fullName evidence="2">Right handed beta helix domain-containing protein</fullName>
    </recommendedName>
</protein>
<feature type="non-terminal residue" evidence="1">
    <location>
        <position position="1"/>
    </location>
</feature>
<evidence type="ECO:0008006" key="2">
    <source>
        <dbReference type="Google" id="ProtNLM"/>
    </source>
</evidence>
<evidence type="ECO:0000313" key="1">
    <source>
        <dbReference type="EMBL" id="SVD12992.1"/>
    </source>
</evidence>
<feature type="non-terminal residue" evidence="1">
    <location>
        <position position="308"/>
    </location>
</feature>
<accession>A0A382STU1</accession>
<dbReference type="AlphaFoldDB" id="A0A382STU1"/>